<dbReference type="RefSeq" id="WP_128791293.1">
    <property type="nucleotide sequence ID" value="NZ_BAAAHW010000003.1"/>
</dbReference>
<evidence type="ECO:0000313" key="1">
    <source>
        <dbReference type="EMBL" id="MBA9055355.1"/>
    </source>
</evidence>
<proteinExistence type="predicted"/>
<accession>A0A7W3NRD2</accession>
<gene>
    <name evidence="1" type="ORF">HDA42_004533</name>
</gene>
<dbReference type="GeneID" id="93975820"/>
<dbReference type="AlphaFoldDB" id="A0A7W3NRD2"/>
<dbReference type="Proteomes" id="UP000577386">
    <property type="component" value="Unassembled WGS sequence"/>
</dbReference>
<keyword evidence="2" id="KW-1185">Reference proteome</keyword>
<comment type="caution">
    <text evidence="1">The sequence shown here is derived from an EMBL/GenBank/DDBJ whole genome shotgun (WGS) entry which is preliminary data.</text>
</comment>
<reference evidence="1 2" key="1">
    <citation type="submission" date="2020-08" db="EMBL/GenBank/DDBJ databases">
        <title>Sequencing the genomes of 1000 actinobacteria strains.</title>
        <authorList>
            <person name="Klenk H.-P."/>
        </authorList>
    </citation>
    <scope>NUCLEOTIDE SEQUENCE [LARGE SCALE GENOMIC DNA]</scope>
    <source>
        <strain evidence="1 2">DSM 41827</strain>
    </source>
</reference>
<organism evidence="1 2">
    <name type="scientific">Streptomyces murinus</name>
    <dbReference type="NCBI Taxonomy" id="33900"/>
    <lineage>
        <taxon>Bacteria</taxon>
        <taxon>Bacillati</taxon>
        <taxon>Actinomycetota</taxon>
        <taxon>Actinomycetes</taxon>
        <taxon>Kitasatosporales</taxon>
        <taxon>Streptomycetaceae</taxon>
        <taxon>Streptomyces</taxon>
    </lineage>
</organism>
<dbReference type="EMBL" id="JACJIJ010000002">
    <property type="protein sequence ID" value="MBA9055355.1"/>
    <property type="molecule type" value="Genomic_DNA"/>
</dbReference>
<protein>
    <submittedName>
        <fullName evidence="1">Uncharacterized protein</fullName>
    </submittedName>
</protein>
<evidence type="ECO:0000313" key="2">
    <source>
        <dbReference type="Proteomes" id="UP000577386"/>
    </source>
</evidence>
<sequence>MATGTSNLPEQPSDTYARLAALLHSPAPNPEALLDRLYEEMLAMESKAYAAGWSDALTQARRSLPPLTR</sequence>
<name>A0A7W3NRD2_STRMR</name>